<proteinExistence type="predicted"/>
<evidence type="ECO:0000313" key="2">
    <source>
        <dbReference type="Proteomes" id="UP000295301"/>
    </source>
</evidence>
<accession>A0A4V3ASA0</accession>
<keyword evidence="2" id="KW-1185">Reference proteome</keyword>
<name>A0A4V3ASA0_9RHOB</name>
<organism evidence="1 2">
    <name type="scientific">Antarcticimicrobium luteum</name>
    <dbReference type="NCBI Taxonomy" id="2547397"/>
    <lineage>
        <taxon>Bacteria</taxon>
        <taxon>Pseudomonadati</taxon>
        <taxon>Pseudomonadota</taxon>
        <taxon>Alphaproteobacteria</taxon>
        <taxon>Rhodobacterales</taxon>
        <taxon>Paracoccaceae</taxon>
        <taxon>Antarcticimicrobium</taxon>
    </lineage>
</organism>
<comment type="caution">
    <text evidence="1">The sequence shown here is derived from an EMBL/GenBank/DDBJ whole genome shotgun (WGS) entry which is preliminary data.</text>
</comment>
<dbReference type="OrthoDB" id="7568253at2"/>
<dbReference type="Proteomes" id="UP000295301">
    <property type="component" value="Unassembled WGS sequence"/>
</dbReference>
<reference evidence="1 2" key="1">
    <citation type="submission" date="2019-03" db="EMBL/GenBank/DDBJ databases">
        <title>Ruegeria lutea sp. nov., a novel strain, isolated from marine sediment, the Masan Bay, South Korea.</title>
        <authorList>
            <person name="Kim J."/>
            <person name="Kim D.-Y."/>
            <person name="Lee S.-S."/>
        </authorList>
    </citation>
    <scope>NUCLEOTIDE SEQUENCE [LARGE SCALE GENOMIC DNA]</scope>
    <source>
        <strain evidence="1 2">318-1</strain>
    </source>
</reference>
<dbReference type="AlphaFoldDB" id="A0A4V3ASA0"/>
<dbReference type="EMBL" id="SMUV01000061">
    <property type="protein sequence ID" value="TDK49707.1"/>
    <property type="molecule type" value="Genomic_DNA"/>
</dbReference>
<protein>
    <submittedName>
        <fullName evidence="1">Uncharacterized protein</fullName>
    </submittedName>
</protein>
<sequence>MAKAPPKPEFRTRRGTGAVVLAGVDGRSLMARRFREIVTGVEADLGGDLTEAQTALLARAATLAIWCEEREAELARGEQFDAAEYATIANAMRRLLADLGLNRVARDVTETLDQYLAKKGAANG</sequence>
<gene>
    <name evidence="1" type="ORF">E1832_08600</name>
</gene>
<evidence type="ECO:0000313" key="1">
    <source>
        <dbReference type="EMBL" id="TDK49707.1"/>
    </source>
</evidence>